<keyword evidence="15 18" id="KW-0057">Aromatic amino acid biosynthesis</keyword>
<proteinExistence type="inferred from homology"/>
<feature type="domain" description="3-dehydroquinate synthase N-terminal" evidence="19">
    <location>
        <begin position="65"/>
        <end position="177"/>
    </location>
</feature>
<feature type="binding site" evidence="18">
    <location>
        <position position="182"/>
    </location>
    <ligand>
        <name>Zn(2+)</name>
        <dbReference type="ChEBI" id="CHEBI:29105"/>
    </ligand>
</feature>
<evidence type="ECO:0000256" key="4">
    <source>
        <dbReference type="ARBA" id="ARBA00004496"/>
    </source>
</evidence>
<dbReference type="Pfam" id="PF01761">
    <property type="entry name" value="DHQ_synthase"/>
    <property type="match status" value="1"/>
</dbReference>
<keyword evidence="16 18" id="KW-0456">Lyase</keyword>
<dbReference type="InterPro" id="IPR030960">
    <property type="entry name" value="DHQS/DOIS_N"/>
</dbReference>
<evidence type="ECO:0000256" key="15">
    <source>
        <dbReference type="ARBA" id="ARBA00023141"/>
    </source>
</evidence>
<dbReference type="CDD" id="cd08195">
    <property type="entry name" value="DHQS"/>
    <property type="match status" value="1"/>
</dbReference>
<evidence type="ECO:0000313" key="21">
    <source>
        <dbReference type="EMBL" id="GGC91440.1"/>
    </source>
</evidence>
<dbReference type="InterPro" id="IPR016037">
    <property type="entry name" value="DHQ_synth_AroB"/>
</dbReference>
<name>A0ABQ1P5I2_9GAMM</name>
<comment type="caution">
    <text evidence="18">Lacks conserved residue(s) required for the propagation of feature annotation.</text>
</comment>
<evidence type="ECO:0000256" key="9">
    <source>
        <dbReference type="ARBA" id="ARBA00022490"/>
    </source>
</evidence>
<reference evidence="22" key="1">
    <citation type="journal article" date="2019" name="Int. J. Syst. Evol. Microbiol.">
        <title>The Global Catalogue of Microorganisms (GCM) 10K type strain sequencing project: providing services to taxonomists for standard genome sequencing and annotation.</title>
        <authorList>
            <consortium name="The Broad Institute Genomics Platform"/>
            <consortium name="The Broad Institute Genome Sequencing Center for Infectious Disease"/>
            <person name="Wu L."/>
            <person name="Ma J."/>
        </authorList>
    </citation>
    <scope>NUCLEOTIDE SEQUENCE [LARGE SCALE GENOMIC DNA]</scope>
    <source>
        <strain evidence="22">CGMCC 1.12482</strain>
    </source>
</reference>
<comment type="similarity">
    <text evidence="6 18">Belongs to the sugar phosphate cyclases superfamily. Dehydroquinate synthase family.</text>
</comment>
<comment type="catalytic activity">
    <reaction evidence="1 18">
        <text>7-phospho-2-dehydro-3-deoxy-D-arabino-heptonate = 3-dehydroquinate + phosphate</text>
        <dbReference type="Rhea" id="RHEA:21968"/>
        <dbReference type="ChEBI" id="CHEBI:32364"/>
        <dbReference type="ChEBI" id="CHEBI:43474"/>
        <dbReference type="ChEBI" id="CHEBI:58394"/>
        <dbReference type="EC" id="4.2.3.4"/>
    </reaction>
</comment>
<evidence type="ECO:0000256" key="8">
    <source>
        <dbReference type="ARBA" id="ARBA00017684"/>
    </source>
</evidence>
<keyword evidence="12 18" id="KW-0547">Nucleotide-binding</keyword>
<dbReference type="EMBL" id="BMFF01000002">
    <property type="protein sequence ID" value="GGC91440.1"/>
    <property type="molecule type" value="Genomic_DNA"/>
</dbReference>
<feature type="binding site" evidence="18">
    <location>
        <begin position="103"/>
        <end position="107"/>
    </location>
    <ligand>
        <name>NAD(+)</name>
        <dbReference type="ChEBI" id="CHEBI:57540"/>
    </ligand>
</feature>
<dbReference type="PANTHER" id="PTHR43622:SF7">
    <property type="entry name" value="3-DEHYDROQUINATE SYNTHASE, CHLOROPLASTIC"/>
    <property type="match status" value="1"/>
</dbReference>
<dbReference type="PANTHER" id="PTHR43622">
    <property type="entry name" value="3-DEHYDROQUINATE SYNTHASE"/>
    <property type="match status" value="1"/>
</dbReference>
<comment type="subcellular location">
    <subcellularLocation>
        <location evidence="4 18">Cytoplasm</location>
    </subcellularLocation>
</comment>
<keyword evidence="22" id="KW-1185">Reference proteome</keyword>
<evidence type="ECO:0000256" key="5">
    <source>
        <dbReference type="ARBA" id="ARBA00004661"/>
    </source>
</evidence>
<comment type="function">
    <text evidence="3 18">Catalyzes the conversion of 3-deoxy-D-arabino-heptulosonate 7-phosphate (DAHP) to dehydroquinate (DHQ).</text>
</comment>
<keyword evidence="11 18" id="KW-0479">Metal-binding</keyword>
<evidence type="ECO:0000256" key="14">
    <source>
        <dbReference type="ARBA" id="ARBA00023027"/>
    </source>
</evidence>
<evidence type="ECO:0000259" key="20">
    <source>
        <dbReference type="Pfam" id="PF24621"/>
    </source>
</evidence>
<evidence type="ECO:0000256" key="12">
    <source>
        <dbReference type="ARBA" id="ARBA00022741"/>
    </source>
</evidence>
<feature type="binding site" evidence="18">
    <location>
        <position position="262"/>
    </location>
    <ligand>
        <name>Zn(2+)</name>
        <dbReference type="ChEBI" id="CHEBI:29105"/>
    </ligand>
</feature>
<dbReference type="Pfam" id="PF24621">
    <property type="entry name" value="DHQS_C"/>
    <property type="match status" value="1"/>
</dbReference>
<evidence type="ECO:0000256" key="1">
    <source>
        <dbReference type="ARBA" id="ARBA00001393"/>
    </source>
</evidence>
<evidence type="ECO:0000256" key="13">
    <source>
        <dbReference type="ARBA" id="ARBA00022833"/>
    </source>
</evidence>
<evidence type="ECO:0000256" key="16">
    <source>
        <dbReference type="ARBA" id="ARBA00023239"/>
    </source>
</evidence>
<comment type="caution">
    <text evidence="21">The sequence shown here is derived from an EMBL/GenBank/DDBJ whole genome shotgun (WGS) entry which is preliminary data.</text>
</comment>
<dbReference type="InterPro" id="IPR056179">
    <property type="entry name" value="DHQS_C"/>
</dbReference>
<dbReference type="InterPro" id="IPR030963">
    <property type="entry name" value="DHQ_synth_fam"/>
</dbReference>
<dbReference type="InterPro" id="IPR050071">
    <property type="entry name" value="Dehydroquinate_synthase"/>
</dbReference>
<keyword evidence="9 18" id="KW-0963">Cytoplasm</keyword>
<feature type="domain" description="3-dehydroquinate synthase C-terminal" evidence="20">
    <location>
        <begin position="179"/>
        <end position="323"/>
    </location>
</feature>
<dbReference type="Gene3D" id="3.40.50.1970">
    <property type="match status" value="1"/>
</dbReference>
<comment type="cofactor">
    <cofactor evidence="2 18">
        <name>NAD(+)</name>
        <dbReference type="ChEBI" id="CHEBI:57540"/>
    </cofactor>
</comment>
<evidence type="ECO:0000313" key="22">
    <source>
        <dbReference type="Proteomes" id="UP000638188"/>
    </source>
</evidence>
<keyword evidence="10 18" id="KW-0028">Amino-acid biosynthesis</keyword>
<evidence type="ECO:0000256" key="6">
    <source>
        <dbReference type="ARBA" id="ARBA00005412"/>
    </source>
</evidence>
<protein>
    <recommendedName>
        <fullName evidence="8 18">3-dehydroquinate synthase</fullName>
        <shortName evidence="18">DHQS</shortName>
        <ecNumber evidence="7 18">4.2.3.4</ecNumber>
    </recommendedName>
</protein>
<dbReference type="PIRSF" id="PIRSF001455">
    <property type="entry name" value="DHQ_synth"/>
    <property type="match status" value="1"/>
</dbReference>
<comment type="pathway">
    <text evidence="5 18">Metabolic intermediate biosynthesis; chorismate biosynthesis; chorismate from D-erythrose 4-phosphate and phosphoenolpyruvate: step 2/7.</text>
</comment>
<dbReference type="Gene3D" id="1.20.1090.10">
    <property type="entry name" value="Dehydroquinate synthase-like - alpha domain"/>
    <property type="match status" value="1"/>
</dbReference>
<accession>A0ABQ1P5I2</accession>
<gene>
    <name evidence="18 21" type="primary">aroB</name>
    <name evidence="21" type="ORF">GCM10007418_08890</name>
</gene>
<evidence type="ECO:0000256" key="18">
    <source>
        <dbReference type="HAMAP-Rule" id="MF_00110"/>
    </source>
</evidence>
<evidence type="ECO:0000256" key="10">
    <source>
        <dbReference type="ARBA" id="ARBA00022605"/>
    </source>
</evidence>
<dbReference type="RefSeq" id="WP_150276139.1">
    <property type="nucleotide sequence ID" value="NZ_BMFF01000002.1"/>
</dbReference>
<dbReference type="Proteomes" id="UP000638188">
    <property type="component" value="Unassembled WGS sequence"/>
</dbReference>
<evidence type="ECO:0000256" key="3">
    <source>
        <dbReference type="ARBA" id="ARBA00003485"/>
    </source>
</evidence>
<evidence type="ECO:0000256" key="11">
    <source>
        <dbReference type="ARBA" id="ARBA00022723"/>
    </source>
</evidence>
<dbReference type="EC" id="4.2.3.4" evidence="7 18"/>
<feature type="binding site" evidence="18">
    <location>
        <position position="140"/>
    </location>
    <ligand>
        <name>NAD(+)</name>
        <dbReference type="ChEBI" id="CHEBI:57540"/>
    </ligand>
</feature>
<keyword evidence="17 18" id="KW-0170">Cobalt</keyword>
<keyword evidence="13 18" id="KW-0862">Zinc</keyword>
<sequence length="359" mass="38915">MQQLTVELGERSYPIFIGSGLLEQRELFAPYIAGKQVCIVTDDTVAPLYLDALCRTLDGYQLSRVVLPTGEAYKNWTTLQQIFDTLLASRHDRRTTLIALGGGVIGDMTGFAASCYQRGVDFIQVPTTLLSQVDSSVGGKTGINHPAGKNMLGAFYQPRAVIIDTASLRSLPPREVSAGLAEVIKYGLIRDETFLDWLEANMQELRGLDHDLVTQAIARSCAIKAEVVAADEREGGVRAILNLGHTFGHAIEAQQGYGQWLHGEAVGAGMAMALDMSRRLGWIDAAACDRGIRIIALAGLPVRPPETMTPQDFVRLMAVDKKVLDGQLRLVLLEAIGKAVVTAEFDTETLQATLAQGHP</sequence>
<dbReference type="SUPFAM" id="SSF56796">
    <property type="entry name" value="Dehydroquinate synthase-like"/>
    <property type="match status" value="1"/>
</dbReference>
<feature type="binding site" evidence="18">
    <location>
        <begin position="127"/>
        <end position="128"/>
    </location>
    <ligand>
        <name>NAD(+)</name>
        <dbReference type="ChEBI" id="CHEBI:57540"/>
    </ligand>
</feature>
<organism evidence="21 22">
    <name type="scientific">Halopseudomonas salina</name>
    <dbReference type="NCBI Taxonomy" id="1323744"/>
    <lineage>
        <taxon>Bacteria</taxon>
        <taxon>Pseudomonadati</taxon>
        <taxon>Pseudomonadota</taxon>
        <taxon>Gammaproteobacteria</taxon>
        <taxon>Pseudomonadales</taxon>
        <taxon>Pseudomonadaceae</taxon>
        <taxon>Halopseudomonas</taxon>
    </lineage>
</organism>
<feature type="binding site" evidence="18">
    <location>
        <position position="245"/>
    </location>
    <ligand>
        <name>Zn(2+)</name>
        <dbReference type="ChEBI" id="CHEBI:29105"/>
    </ligand>
</feature>
<comment type="cofactor">
    <cofactor evidence="18">
        <name>Co(2+)</name>
        <dbReference type="ChEBI" id="CHEBI:48828"/>
    </cofactor>
    <cofactor evidence="18">
        <name>Zn(2+)</name>
        <dbReference type="ChEBI" id="CHEBI:29105"/>
    </cofactor>
    <text evidence="18">Binds 1 divalent metal cation per subunit. Can use either Co(2+) or Zn(2+).</text>
</comment>
<keyword evidence="14 18" id="KW-0520">NAD</keyword>
<dbReference type="HAMAP" id="MF_00110">
    <property type="entry name" value="DHQ_synthase"/>
    <property type="match status" value="1"/>
</dbReference>
<evidence type="ECO:0000256" key="7">
    <source>
        <dbReference type="ARBA" id="ARBA00013031"/>
    </source>
</evidence>
<evidence type="ECO:0000256" key="17">
    <source>
        <dbReference type="ARBA" id="ARBA00023285"/>
    </source>
</evidence>
<feature type="binding site" evidence="18">
    <location>
        <position position="149"/>
    </location>
    <ligand>
        <name>NAD(+)</name>
        <dbReference type="ChEBI" id="CHEBI:57540"/>
    </ligand>
</feature>
<evidence type="ECO:0000259" key="19">
    <source>
        <dbReference type="Pfam" id="PF01761"/>
    </source>
</evidence>
<dbReference type="NCBIfam" id="TIGR01357">
    <property type="entry name" value="aroB"/>
    <property type="match status" value="1"/>
</dbReference>
<evidence type="ECO:0000256" key="2">
    <source>
        <dbReference type="ARBA" id="ARBA00001911"/>
    </source>
</evidence>